<dbReference type="RefSeq" id="WP_261696931.1">
    <property type="nucleotide sequence ID" value="NZ_CP104694.1"/>
</dbReference>
<accession>A0ABY6BIZ6</accession>
<feature type="region of interest" description="Disordered" evidence="1">
    <location>
        <begin position="43"/>
        <end position="63"/>
    </location>
</feature>
<keyword evidence="3" id="KW-1185">Reference proteome</keyword>
<feature type="region of interest" description="Disordered" evidence="1">
    <location>
        <begin position="1"/>
        <end position="26"/>
    </location>
</feature>
<sequence length="75" mass="8344">MAQARVCLPAIKNRQKPASDPAFPDHPLRVDAFARRVIDTADDISLPHDTAPSKDRPRTTDEAAEVSLIDARYVY</sequence>
<feature type="compositionally biased region" description="Basic and acidic residues" evidence="1">
    <location>
        <begin position="51"/>
        <end position="61"/>
    </location>
</feature>
<proteinExistence type="predicted"/>
<evidence type="ECO:0000313" key="2">
    <source>
        <dbReference type="EMBL" id="UXI69979.1"/>
    </source>
</evidence>
<dbReference type="Proteomes" id="UP001064632">
    <property type="component" value="Chromosome"/>
</dbReference>
<name>A0ABY6BIZ6_9GAMM</name>
<reference evidence="2" key="1">
    <citation type="submission" date="2022-09" db="EMBL/GenBank/DDBJ databases">
        <title>Tahibacter sp. nov., isolated from a fresh water.</title>
        <authorList>
            <person name="Baek J.H."/>
            <person name="Lee J.K."/>
            <person name="Kim J.M."/>
            <person name="Jeon C.O."/>
        </authorList>
    </citation>
    <scope>NUCLEOTIDE SEQUENCE</scope>
    <source>
        <strain evidence="2">W38</strain>
    </source>
</reference>
<evidence type="ECO:0000256" key="1">
    <source>
        <dbReference type="SAM" id="MobiDB-lite"/>
    </source>
</evidence>
<protein>
    <submittedName>
        <fullName evidence="2">Uncharacterized protein</fullName>
    </submittedName>
</protein>
<evidence type="ECO:0000313" key="3">
    <source>
        <dbReference type="Proteomes" id="UP001064632"/>
    </source>
</evidence>
<gene>
    <name evidence="2" type="ORF">N4264_10230</name>
</gene>
<organism evidence="2 3">
    <name type="scientific">Tahibacter amnicola</name>
    <dbReference type="NCBI Taxonomy" id="2976241"/>
    <lineage>
        <taxon>Bacteria</taxon>
        <taxon>Pseudomonadati</taxon>
        <taxon>Pseudomonadota</taxon>
        <taxon>Gammaproteobacteria</taxon>
        <taxon>Lysobacterales</taxon>
        <taxon>Rhodanobacteraceae</taxon>
        <taxon>Tahibacter</taxon>
    </lineage>
</organism>
<dbReference type="EMBL" id="CP104694">
    <property type="protein sequence ID" value="UXI69979.1"/>
    <property type="molecule type" value="Genomic_DNA"/>
</dbReference>